<gene>
    <name evidence="5" type="ORF">I0K15_16695</name>
</gene>
<evidence type="ECO:0000256" key="2">
    <source>
        <dbReference type="ARBA" id="ARBA00006171"/>
    </source>
</evidence>
<reference evidence="5 6" key="1">
    <citation type="submission" date="2020-11" db="EMBL/GenBank/DDBJ databases">
        <title>Description of Pontivivens ytuae sp. nov. isolated from deep sea sediment of Mariana Trench.</title>
        <authorList>
            <person name="Wang Z."/>
            <person name="Sun Q.-L."/>
            <person name="Xu X.-D."/>
            <person name="Tang Y.-Z."/>
            <person name="Zhang J."/>
        </authorList>
    </citation>
    <scope>NUCLEOTIDE SEQUENCE [LARGE SCALE GENOMIC DNA]</scope>
    <source>
        <strain evidence="5 6">MT2928</strain>
    </source>
</reference>
<organism evidence="5 6">
    <name type="scientific">Pontivivens ytuae</name>
    <dbReference type="NCBI Taxonomy" id="2789856"/>
    <lineage>
        <taxon>Bacteria</taxon>
        <taxon>Pseudomonadati</taxon>
        <taxon>Pseudomonadota</taxon>
        <taxon>Alphaproteobacteria</taxon>
        <taxon>Rhodobacterales</taxon>
        <taxon>Paracoccaceae</taxon>
        <taxon>Pontivivens</taxon>
    </lineage>
</organism>
<dbReference type="EMBL" id="CP064942">
    <property type="protein sequence ID" value="QPH53405.1"/>
    <property type="molecule type" value="Genomic_DNA"/>
</dbReference>
<dbReference type="Proteomes" id="UP000594800">
    <property type="component" value="Chromosome"/>
</dbReference>
<evidence type="ECO:0000256" key="3">
    <source>
        <dbReference type="ARBA" id="ARBA00022723"/>
    </source>
</evidence>
<dbReference type="InterPro" id="IPR006439">
    <property type="entry name" value="HAD-SF_hydro_IA"/>
</dbReference>
<dbReference type="InterPro" id="IPR036412">
    <property type="entry name" value="HAD-like_sf"/>
</dbReference>
<comment type="similarity">
    <text evidence="2">Belongs to the HAD-like hydrolase superfamily. CbbY/CbbZ/Gph/YieH family.</text>
</comment>
<dbReference type="SUPFAM" id="SSF56784">
    <property type="entry name" value="HAD-like"/>
    <property type="match status" value="1"/>
</dbReference>
<keyword evidence="6" id="KW-1185">Reference proteome</keyword>
<protein>
    <submittedName>
        <fullName evidence="5">HAD family phosphatase</fullName>
    </submittedName>
</protein>
<sequence length="211" mass="22077">MYQSVIFDCDGVLVDSEVLSNRAIRDNLARRGLDWPLERVMQSFVGGTIEGVAEQARAAGAILETDWMEGLYAEIFTVLEREVEAVPGVEAVLALCASRGVPMAVGSNGPRAKMAITLGRTGLGRYFGDSIVSVEDVARPKPAPDVFLEALARTGTAAGQTAVIEDSRSGMAAARAAGLACFAYLPEGGEAVDGAVAFRDMAELPGLLGIA</sequence>
<dbReference type="Pfam" id="PF00702">
    <property type="entry name" value="Hydrolase"/>
    <property type="match status" value="1"/>
</dbReference>
<keyword evidence="3" id="KW-0479">Metal-binding</keyword>
<evidence type="ECO:0000313" key="6">
    <source>
        <dbReference type="Proteomes" id="UP000594800"/>
    </source>
</evidence>
<accession>A0A7S9QC33</accession>
<dbReference type="InterPro" id="IPR023214">
    <property type="entry name" value="HAD_sf"/>
</dbReference>
<evidence type="ECO:0000313" key="5">
    <source>
        <dbReference type="EMBL" id="QPH53405.1"/>
    </source>
</evidence>
<dbReference type="NCBIfam" id="TIGR01509">
    <property type="entry name" value="HAD-SF-IA-v3"/>
    <property type="match status" value="1"/>
</dbReference>
<dbReference type="SFLD" id="SFLDS00003">
    <property type="entry name" value="Haloacid_Dehalogenase"/>
    <property type="match status" value="1"/>
</dbReference>
<dbReference type="RefSeq" id="WP_196102614.1">
    <property type="nucleotide sequence ID" value="NZ_CP064942.1"/>
</dbReference>
<dbReference type="SFLD" id="SFLDG01129">
    <property type="entry name" value="C1.5:_HAD__Beta-PGM__Phosphata"/>
    <property type="match status" value="1"/>
</dbReference>
<keyword evidence="4" id="KW-0460">Magnesium</keyword>
<dbReference type="AlphaFoldDB" id="A0A7S9QC33"/>
<dbReference type="InterPro" id="IPR051600">
    <property type="entry name" value="Beta-PGM-like"/>
</dbReference>
<dbReference type="PANTHER" id="PTHR46193:SF10">
    <property type="entry name" value="6-PHOSPHOGLUCONATE PHOSPHATASE"/>
    <property type="match status" value="1"/>
</dbReference>
<comment type="cofactor">
    <cofactor evidence="1">
        <name>Mg(2+)</name>
        <dbReference type="ChEBI" id="CHEBI:18420"/>
    </cofactor>
</comment>
<dbReference type="Gene3D" id="1.10.150.240">
    <property type="entry name" value="Putative phosphatase, domain 2"/>
    <property type="match status" value="1"/>
</dbReference>
<proteinExistence type="inferred from homology"/>
<dbReference type="PANTHER" id="PTHR46193">
    <property type="entry name" value="6-PHOSPHOGLUCONATE PHOSPHATASE"/>
    <property type="match status" value="1"/>
</dbReference>
<dbReference type="KEGG" id="poz:I0K15_16695"/>
<evidence type="ECO:0000256" key="1">
    <source>
        <dbReference type="ARBA" id="ARBA00001946"/>
    </source>
</evidence>
<dbReference type="PRINTS" id="PR00413">
    <property type="entry name" value="HADHALOGNASE"/>
</dbReference>
<dbReference type="Gene3D" id="3.40.50.1000">
    <property type="entry name" value="HAD superfamily/HAD-like"/>
    <property type="match status" value="1"/>
</dbReference>
<dbReference type="GO" id="GO:0046872">
    <property type="term" value="F:metal ion binding"/>
    <property type="evidence" value="ECO:0007669"/>
    <property type="project" value="UniProtKB-KW"/>
</dbReference>
<dbReference type="GO" id="GO:0003824">
    <property type="term" value="F:catalytic activity"/>
    <property type="evidence" value="ECO:0007669"/>
    <property type="project" value="UniProtKB-ARBA"/>
</dbReference>
<evidence type="ECO:0000256" key="4">
    <source>
        <dbReference type="ARBA" id="ARBA00022842"/>
    </source>
</evidence>
<name>A0A7S9QC33_9RHOB</name>
<dbReference type="InterPro" id="IPR023198">
    <property type="entry name" value="PGP-like_dom2"/>
</dbReference>